<keyword evidence="1" id="KW-0812">Transmembrane</keyword>
<reference evidence="2" key="1">
    <citation type="submission" date="2021-07" db="EMBL/GenBank/DDBJ databases">
        <title>Zhongshania sp. CAU 1632 isolated from seawater.</title>
        <authorList>
            <person name="Kim W."/>
        </authorList>
    </citation>
    <scope>NUCLEOTIDE SEQUENCE</scope>
    <source>
        <strain evidence="2">CAU 1632</strain>
    </source>
</reference>
<dbReference type="Proteomes" id="UP001166291">
    <property type="component" value="Unassembled WGS sequence"/>
</dbReference>
<sequence>MMPVSGVCRLPNRVLAQCRTLAYICVVPALLATTLSAAAAPSTKINLIAPANTAGNCKTQMPATATAENRWASVDSRGEAIRLAAGRSIVVDVYGTDLDQVSSVIVINGRNSLPLEVRLDPQGRSRRDAKRNLTSHCIEAGSVQLSFATPDTQTKVSEHKLILRLSDGRETEPVKIQVFPLPDVKLVLNERVNRSRNFTCAGATGSVEASSDSFRVTFPAGAGGDNRCAAGELAGEQIMRLPQELGGHKYHFVKSFTQTFVASRESTCLALSRPFESLDYLNDPIGAKPIRFPFGPLNLSHQSCQGTIIFERTGGAPVAKFSSNLTLDPTPVFATGPVFFPRPIPARPGSSFRVTFNIGSPNPTGQLITYRLTDSQCFRAGRNTSYAPGLPFNTVTVPAERRSVTFELQVVPDAIERGCSTSGAVLPHALEAWAGNANLSVTANPFYINGPIRIEP</sequence>
<comment type="caution">
    <text evidence="2">The sequence shown here is derived from an EMBL/GenBank/DDBJ whole genome shotgun (WGS) entry which is preliminary data.</text>
</comment>
<keyword evidence="3" id="KW-1185">Reference proteome</keyword>
<proteinExistence type="predicted"/>
<name>A0ABS6VTW3_9GAMM</name>
<evidence type="ECO:0000256" key="1">
    <source>
        <dbReference type="SAM" id="Phobius"/>
    </source>
</evidence>
<organism evidence="2 3">
    <name type="scientific">Zhongshania aquimaris</name>
    <dbReference type="NCBI Taxonomy" id="2857107"/>
    <lineage>
        <taxon>Bacteria</taxon>
        <taxon>Pseudomonadati</taxon>
        <taxon>Pseudomonadota</taxon>
        <taxon>Gammaproteobacteria</taxon>
        <taxon>Cellvibrionales</taxon>
        <taxon>Spongiibacteraceae</taxon>
        <taxon>Zhongshania</taxon>
    </lineage>
</organism>
<dbReference type="RefSeq" id="WP_219043965.1">
    <property type="nucleotide sequence ID" value="NZ_JAHWDQ010000003.1"/>
</dbReference>
<gene>
    <name evidence="2" type="ORF">KXJ70_13145</name>
</gene>
<feature type="transmembrane region" description="Helical" evidence="1">
    <location>
        <begin position="21"/>
        <end position="40"/>
    </location>
</feature>
<keyword evidence="1" id="KW-0472">Membrane</keyword>
<protein>
    <submittedName>
        <fullName evidence="2">Uncharacterized protein</fullName>
    </submittedName>
</protein>
<keyword evidence="1" id="KW-1133">Transmembrane helix</keyword>
<evidence type="ECO:0000313" key="3">
    <source>
        <dbReference type="Proteomes" id="UP001166291"/>
    </source>
</evidence>
<accession>A0ABS6VTW3</accession>
<evidence type="ECO:0000313" key="2">
    <source>
        <dbReference type="EMBL" id="MBW2941736.1"/>
    </source>
</evidence>
<dbReference type="EMBL" id="JAHWDQ010000003">
    <property type="protein sequence ID" value="MBW2941736.1"/>
    <property type="molecule type" value="Genomic_DNA"/>
</dbReference>